<feature type="compositionally biased region" description="Polar residues" evidence="1">
    <location>
        <begin position="173"/>
        <end position="183"/>
    </location>
</feature>
<organism evidence="2 3">
    <name type="scientific">Mucuna pruriens</name>
    <name type="common">Velvet bean</name>
    <name type="synonym">Dolichos pruriens</name>
    <dbReference type="NCBI Taxonomy" id="157652"/>
    <lineage>
        <taxon>Eukaryota</taxon>
        <taxon>Viridiplantae</taxon>
        <taxon>Streptophyta</taxon>
        <taxon>Embryophyta</taxon>
        <taxon>Tracheophyta</taxon>
        <taxon>Spermatophyta</taxon>
        <taxon>Magnoliopsida</taxon>
        <taxon>eudicotyledons</taxon>
        <taxon>Gunneridae</taxon>
        <taxon>Pentapetalae</taxon>
        <taxon>rosids</taxon>
        <taxon>fabids</taxon>
        <taxon>Fabales</taxon>
        <taxon>Fabaceae</taxon>
        <taxon>Papilionoideae</taxon>
        <taxon>50 kb inversion clade</taxon>
        <taxon>NPAAA clade</taxon>
        <taxon>indigoferoid/millettioid clade</taxon>
        <taxon>Phaseoleae</taxon>
        <taxon>Mucuna</taxon>
    </lineage>
</organism>
<reference evidence="2" key="1">
    <citation type="submission" date="2018-05" db="EMBL/GenBank/DDBJ databases">
        <title>Draft genome of Mucuna pruriens seed.</title>
        <authorList>
            <person name="Nnadi N.E."/>
            <person name="Vos R."/>
            <person name="Hasami M.H."/>
            <person name="Devisetty U.K."/>
            <person name="Aguiy J.C."/>
        </authorList>
    </citation>
    <scope>NUCLEOTIDE SEQUENCE [LARGE SCALE GENOMIC DNA]</scope>
    <source>
        <strain evidence="2">JCA_2017</strain>
    </source>
</reference>
<dbReference type="InterPro" id="IPR021109">
    <property type="entry name" value="Peptidase_aspartic_dom_sf"/>
</dbReference>
<dbReference type="Gene3D" id="2.40.70.10">
    <property type="entry name" value="Acid Proteases"/>
    <property type="match status" value="1"/>
</dbReference>
<dbReference type="CDD" id="cd01647">
    <property type="entry name" value="RT_LTR"/>
    <property type="match status" value="1"/>
</dbReference>
<keyword evidence="3" id="KW-1185">Reference proteome</keyword>
<dbReference type="AlphaFoldDB" id="A0A371HYA8"/>
<sequence length="653" mass="73885">MCPTLQETESNHPESVGAICGYQYEKQSYQSRQFDNQYGKQPFWLGPSQWPYAAQRFGLALNVPQGQASYQQPSPQLIESASLRQLTISGRLNESVTNKKPGFQQNMNATIQDLKMQIGQLAKASTRFGNLPSQKNPNLRGNASAVTLRNGKELPQPRLQQLPRPIEADSKPNADSQMPQQDKTVPLPFPTRTLSTRKLEFDEELLRMFREIPKYGKFLKELCVHKRKKMKGGMEVGGIVSALTKNDEFTIGVQQALPKKYRNRRIFSIPCTIGNYTFADAMLDMGASINVMSTSIYKSLKFGDLEPTRMTIQLENRSVVQLVGVPKDVLIQVNELIFPTDFCLLDMEDETSGKGTTLILGRPFLMAASTKIDVHVGTLSMEFGDHLVQFNIFEAMKHPTEDHSPFGIDLIDELVEEHLQLNTNSDDTLDFAEDTDIFDYLGFVTVEADCNELREVHDLFDLEDGITDLADLVGPLDLKATNDNSSSPPLPMELKPLSSHFKYAYLDTEQKLPVIIAKNLRQEGGSPSNKETTKKVEPTILYVVKKEVTKLLVVGIIYLISDSQWVSPVQRVYIDYRRLNQETRKDHFPLPFIDQVLEKLARKSHYYFLDGFSGYMQIHIAPKDQHKTTFTCPFGTFAYTRKLFGLCNASSMF</sequence>
<dbReference type="InterPro" id="IPR043128">
    <property type="entry name" value="Rev_trsase/Diguanyl_cyclase"/>
</dbReference>
<protein>
    <submittedName>
        <fullName evidence="2">Retrovirus-related Pol polyprotein from transposon gypsy</fullName>
    </submittedName>
</protein>
<dbReference type="CDD" id="cd00303">
    <property type="entry name" value="retropepsin_like"/>
    <property type="match status" value="1"/>
</dbReference>
<evidence type="ECO:0000313" key="2">
    <source>
        <dbReference type="EMBL" id="RDY07780.1"/>
    </source>
</evidence>
<feature type="region of interest" description="Disordered" evidence="1">
    <location>
        <begin position="148"/>
        <end position="190"/>
    </location>
</feature>
<gene>
    <name evidence="2" type="primary">pol</name>
    <name evidence="2" type="ORF">CR513_08041</name>
</gene>
<dbReference type="Gene3D" id="3.30.70.270">
    <property type="match status" value="1"/>
</dbReference>
<dbReference type="SUPFAM" id="SSF56672">
    <property type="entry name" value="DNA/RNA polymerases"/>
    <property type="match status" value="1"/>
</dbReference>
<evidence type="ECO:0000313" key="3">
    <source>
        <dbReference type="Proteomes" id="UP000257109"/>
    </source>
</evidence>
<feature type="non-terminal residue" evidence="2">
    <location>
        <position position="1"/>
    </location>
</feature>
<evidence type="ECO:0000256" key="1">
    <source>
        <dbReference type="SAM" id="MobiDB-lite"/>
    </source>
</evidence>
<dbReference type="PANTHER" id="PTHR33067">
    <property type="entry name" value="RNA-DIRECTED DNA POLYMERASE-RELATED"/>
    <property type="match status" value="1"/>
</dbReference>
<dbReference type="EMBL" id="QJKJ01001398">
    <property type="protein sequence ID" value="RDY07780.1"/>
    <property type="molecule type" value="Genomic_DNA"/>
</dbReference>
<dbReference type="OrthoDB" id="778454at2759"/>
<proteinExistence type="predicted"/>
<dbReference type="InterPro" id="IPR043502">
    <property type="entry name" value="DNA/RNA_pol_sf"/>
</dbReference>
<comment type="caution">
    <text evidence="2">The sequence shown here is derived from an EMBL/GenBank/DDBJ whole genome shotgun (WGS) entry which is preliminary data.</text>
</comment>
<dbReference type="Proteomes" id="UP000257109">
    <property type="component" value="Unassembled WGS sequence"/>
</dbReference>
<accession>A0A371HYA8</accession>
<feature type="compositionally biased region" description="Low complexity" evidence="1">
    <location>
        <begin position="154"/>
        <end position="165"/>
    </location>
</feature>
<dbReference type="PANTHER" id="PTHR33067:SF9">
    <property type="entry name" value="RNA-DIRECTED DNA POLYMERASE"/>
    <property type="match status" value="1"/>
</dbReference>
<name>A0A371HYA8_MUCPR</name>
<dbReference type="Gene3D" id="3.10.10.10">
    <property type="entry name" value="HIV Type 1 Reverse Transcriptase, subunit A, domain 1"/>
    <property type="match status" value="1"/>
</dbReference>